<evidence type="ECO:0000256" key="6">
    <source>
        <dbReference type="SAM" id="MobiDB-lite"/>
    </source>
</evidence>
<dbReference type="Proteomes" id="UP001177023">
    <property type="component" value="Unassembled WGS sequence"/>
</dbReference>
<keyword evidence="3" id="KW-0808">Transferase</keyword>
<keyword evidence="7" id="KW-1133">Transmembrane helix</keyword>
<proteinExistence type="predicted"/>
<feature type="compositionally biased region" description="Basic and acidic residues" evidence="6">
    <location>
        <begin position="705"/>
        <end position="717"/>
    </location>
</feature>
<protein>
    <submittedName>
        <fullName evidence="8">Uncharacterized protein</fullName>
    </submittedName>
</protein>
<sequence length="966" mass="110565">MPRRLSNIFGLIFATMVVILYISSPYEPGIFMIKNPYFARKEPPRFRMPDYLASIDCRRLFERDVAYIEELSALEGKLDPRLMQRIVAKEEPIVGSCVEIRARIIGDYPAPFLNYSVAFARNIYEEFETLEILLAATYSPENHYCYHVDVKSTPKFKAQMETLQTCFPNVYLVKEQFDVSSSGFNNNMAHYKCMEVLLEKPGWEYLILLQAHDLVAHTNLELMKMLRLLNGTNDNDMEDIPWDRVAPGLSFEIKDLNLWTQHTNLTPAEREKAKLKFAKGLEEATYMRAAIHWMVKEMNITTLIERFNQGPYAVDELAFATLANSETLRMPGGYHSACLENRLRDSFFTYITRHTRWIDNGYEGCHERHQICLYGIEDLQEARRIARRVISLNKFLGSHDFVAIACMAESLFNRTHGSEEDFDVEYIANHSGNGHIILGAIFVFCLVVVYLLRPDNAVSVLMVPFQTTSVRGIPRKAQTPSPNATCSPVDVGWIDADSSQRYLVAYMQMHHGGNQMGNLVFELLGLVGIAKVLGRLPVIVLGSEYDHGARPQFWDNLLYYPNLYSGVRFVCDPGFNDILQKDSYRQASFLAWDDSYPVLQRVLESENDAQLFVAIIDMVQTSRYYEIMGKEDLRARLAVPELTRRVMRVKLFGLTIRWNGQFRIPRLTLRVALCVATFLLVCGCCLFYRRSGSTTCKLSAENSGSDERSETSSDKSSDTGTDASIDTSSETQASSSGDEKVILEKVVWNYYRPSVSLRHLIPDREPDPNNATSELTDSNGQRMIVLEGSYTPGDFAARPHLYTVAIDIGENLTVSELLQLQEKSLYKNLFMYVDSRDNDFFEIMDKDNNTQIRLMPKSAYTRLGNLIVPRDPEFHQRLWACSRKLECLNRYEKYLEEFPWIDRILCAAVLYGHVFHVPCDPDAVLVAGYGQNWRADRPSAGYGYESKFVANGRFLPSELSEVYRNF</sequence>
<organism evidence="8 9">
    <name type="scientific">Mesorhabditis spiculigera</name>
    <dbReference type="NCBI Taxonomy" id="96644"/>
    <lineage>
        <taxon>Eukaryota</taxon>
        <taxon>Metazoa</taxon>
        <taxon>Ecdysozoa</taxon>
        <taxon>Nematoda</taxon>
        <taxon>Chromadorea</taxon>
        <taxon>Rhabditida</taxon>
        <taxon>Rhabditina</taxon>
        <taxon>Rhabditomorpha</taxon>
        <taxon>Rhabditoidea</taxon>
        <taxon>Rhabditidae</taxon>
        <taxon>Mesorhabditinae</taxon>
        <taxon>Mesorhabditis</taxon>
    </lineage>
</organism>
<comment type="caution">
    <text evidence="8">The sequence shown here is derived from an EMBL/GenBank/DDBJ whole genome shotgun (WGS) entry which is preliminary data.</text>
</comment>
<dbReference type="GO" id="GO:0016757">
    <property type="term" value="F:glycosyltransferase activity"/>
    <property type="evidence" value="ECO:0007669"/>
    <property type="project" value="UniProtKB-KW"/>
</dbReference>
<evidence type="ECO:0000256" key="2">
    <source>
        <dbReference type="ARBA" id="ARBA00022676"/>
    </source>
</evidence>
<evidence type="ECO:0000256" key="1">
    <source>
        <dbReference type="ARBA" id="ARBA00004606"/>
    </source>
</evidence>
<reference evidence="8" key="1">
    <citation type="submission" date="2023-06" db="EMBL/GenBank/DDBJ databases">
        <authorList>
            <person name="Delattre M."/>
        </authorList>
    </citation>
    <scope>NUCLEOTIDE SEQUENCE</scope>
    <source>
        <strain evidence="8">AF72</strain>
    </source>
</reference>
<feature type="transmembrane region" description="Helical" evidence="7">
    <location>
        <begin position="667"/>
        <end position="689"/>
    </location>
</feature>
<evidence type="ECO:0000256" key="5">
    <source>
        <dbReference type="ARBA" id="ARBA00023180"/>
    </source>
</evidence>
<evidence type="ECO:0000313" key="9">
    <source>
        <dbReference type="Proteomes" id="UP001177023"/>
    </source>
</evidence>
<keyword evidence="2" id="KW-0328">Glycosyltransferase</keyword>
<dbReference type="AlphaFoldDB" id="A0AA36C9I2"/>
<feature type="non-terminal residue" evidence="8">
    <location>
        <position position="966"/>
    </location>
</feature>
<feature type="transmembrane region" description="Helical" evidence="7">
    <location>
        <begin position="7"/>
        <end position="26"/>
    </location>
</feature>
<evidence type="ECO:0000256" key="7">
    <source>
        <dbReference type="SAM" id="Phobius"/>
    </source>
</evidence>
<comment type="subcellular location">
    <subcellularLocation>
        <location evidence="1">Membrane</location>
        <topology evidence="1">Single-pass type II membrane protein</topology>
    </subcellularLocation>
</comment>
<dbReference type="Pfam" id="PF02485">
    <property type="entry name" value="Branch"/>
    <property type="match status" value="1"/>
</dbReference>
<name>A0AA36C9I2_9BILA</name>
<dbReference type="PANTHER" id="PTHR46671:SF7">
    <property type="entry name" value="CORE-2_I-BRANCHING ENZYME"/>
    <property type="match status" value="1"/>
</dbReference>
<keyword evidence="5" id="KW-0325">Glycoprotein</keyword>
<evidence type="ECO:0000313" key="8">
    <source>
        <dbReference type="EMBL" id="CAJ0564298.1"/>
    </source>
</evidence>
<feature type="region of interest" description="Disordered" evidence="6">
    <location>
        <begin position="696"/>
        <end position="737"/>
    </location>
</feature>
<evidence type="ECO:0000256" key="3">
    <source>
        <dbReference type="ARBA" id="ARBA00022679"/>
    </source>
</evidence>
<dbReference type="InterPro" id="IPR003406">
    <property type="entry name" value="Glyco_trans_14"/>
</dbReference>
<accession>A0AA36C9I2</accession>
<keyword evidence="9" id="KW-1185">Reference proteome</keyword>
<dbReference type="GO" id="GO:0016020">
    <property type="term" value="C:membrane"/>
    <property type="evidence" value="ECO:0007669"/>
    <property type="project" value="UniProtKB-SubCell"/>
</dbReference>
<evidence type="ECO:0000256" key="4">
    <source>
        <dbReference type="ARBA" id="ARBA00023136"/>
    </source>
</evidence>
<dbReference type="EMBL" id="CATQJA010000856">
    <property type="protein sequence ID" value="CAJ0564298.1"/>
    <property type="molecule type" value="Genomic_DNA"/>
</dbReference>
<keyword evidence="7" id="KW-0812">Transmembrane</keyword>
<feature type="compositionally biased region" description="Polar residues" evidence="6">
    <location>
        <begin position="725"/>
        <end position="736"/>
    </location>
</feature>
<gene>
    <name evidence="8" type="ORF">MSPICULIGERA_LOCUS2980</name>
</gene>
<feature type="transmembrane region" description="Helical" evidence="7">
    <location>
        <begin position="434"/>
        <end position="452"/>
    </location>
</feature>
<dbReference type="PANTHER" id="PTHR46671">
    <property type="entry name" value="PROTEIN CBG11221"/>
    <property type="match status" value="1"/>
</dbReference>
<keyword evidence="4 7" id="KW-0472">Membrane</keyword>